<evidence type="ECO:0000256" key="3">
    <source>
        <dbReference type="SAM" id="MobiDB-lite"/>
    </source>
</evidence>
<dbReference type="GO" id="GO:0005886">
    <property type="term" value="C:plasma membrane"/>
    <property type="evidence" value="ECO:0007669"/>
    <property type="project" value="TreeGrafter"/>
</dbReference>
<keyword evidence="4" id="KW-1133">Transmembrane helix</keyword>
<dbReference type="GO" id="GO:0098542">
    <property type="term" value="P:defense response to other organism"/>
    <property type="evidence" value="ECO:0007669"/>
    <property type="project" value="InterPro"/>
</dbReference>
<feature type="region of interest" description="Disordered" evidence="3">
    <location>
        <begin position="1"/>
        <end position="37"/>
    </location>
</feature>
<evidence type="ECO:0000256" key="4">
    <source>
        <dbReference type="SAM" id="Phobius"/>
    </source>
</evidence>
<dbReference type="PANTHER" id="PTHR31415">
    <property type="entry name" value="OS05G0367900 PROTEIN"/>
    <property type="match status" value="1"/>
</dbReference>
<gene>
    <name evidence="5" type="ORF">F2Q70_00000067</name>
</gene>
<evidence type="ECO:0000256" key="1">
    <source>
        <dbReference type="ARBA" id="ARBA00004370"/>
    </source>
</evidence>
<feature type="transmembrane region" description="Helical" evidence="4">
    <location>
        <begin position="231"/>
        <end position="252"/>
    </location>
</feature>
<dbReference type="EMBL" id="QGKY02001015">
    <property type="protein sequence ID" value="KAF2570341.1"/>
    <property type="molecule type" value="Genomic_DNA"/>
</dbReference>
<dbReference type="AlphaFoldDB" id="A0A8S9IK46"/>
<proteinExistence type="predicted"/>
<comment type="subcellular location">
    <subcellularLocation>
        <location evidence="1">Membrane</location>
    </subcellularLocation>
</comment>
<evidence type="ECO:0008006" key="6">
    <source>
        <dbReference type="Google" id="ProtNLM"/>
    </source>
</evidence>
<feature type="compositionally biased region" description="Basic and acidic residues" evidence="3">
    <location>
        <begin position="1"/>
        <end position="18"/>
    </location>
</feature>
<feature type="transmembrane region" description="Helical" evidence="4">
    <location>
        <begin position="204"/>
        <end position="225"/>
    </location>
</feature>
<reference evidence="5" key="1">
    <citation type="submission" date="2019-12" db="EMBL/GenBank/DDBJ databases">
        <title>Genome sequencing and annotation of Brassica cretica.</title>
        <authorList>
            <person name="Studholme D.J."/>
            <person name="Sarris P.F."/>
        </authorList>
    </citation>
    <scope>NUCLEOTIDE SEQUENCE</scope>
    <source>
        <strain evidence="5">PFS-102/07</strain>
        <tissue evidence="5">Leaf</tissue>
    </source>
</reference>
<dbReference type="InterPro" id="IPR044839">
    <property type="entry name" value="NDR1-like"/>
</dbReference>
<evidence type="ECO:0000313" key="5">
    <source>
        <dbReference type="EMBL" id="KAF2570341.1"/>
    </source>
</evidence>
<dbReference type="PANTHER" id="PTHR31415:SF152">
    <property type="entry name" value="GENOME ASSEMBLY, CHROMOSOME: A09"/>
    <property type="match status" value="1"/>
</dbReference>
<sequence>MGEGEAKAEQAAKADHKNAPSASSTPESYSKDSEGGGGGGGGGDALRAICGAIFTILVLLGLIALILWLVYRPHKPRLTVVGAAIYDLNFTTPPLISTSVQFSVMARNPNRRVSIRYDKLSMYVTYRDQIITPPLPLPPLRMGHKSTVVIAPVLGGDGIPVSPEVANGLKSDEANGAVMMRVVVLGRLRWKAGAIKTGRKRGPIFTSVFTPVGLVFATLFDFSILHRQICIGSVIGSGIVIFGLYIFLLGKVRQMKEECEKKLPSHFGQEESQDDEHYKKGHLMVVPMTP</sequence>
<accession>A0A8S9IK46</accession>
<dbReference type="GO" id="GO:0009506">
    <property type="term" value="C:plasmodesma"/>
    <property type="evidence" value="ECO:0007669"/>
    <property type="project" value="TreeGrafter"/>
</dbReference>
<evidence type="ECO:0000256" key="2">
    <source>
        <dbReference type="ARBA" id="ARBA00023136"/>
    </source>
</evidence>
<protein>
    <recommendedName>
        <fullName evidence="6">Late embryogenesis abundant protein LEA-2 subgroup domain-containing protein</fullName>
    </recommendedName>
</protein>
<name>A0A8S9IK46_BRACR</name>
<keyword evidence="4" id="KW-0812">Transmembrane</keyword>
<organism evidence="5">
    <name type="scientific">Brassica cretica</name>
    <name type="common">Mustard</name>
    <dbReference type="NCBI Taxonomy" id="69181"/>
    <lineage>
        <taxon>Eukaryota</taxon>
        <taxon>Viridiplantae</taxon>
        <taxon>Streptophyta</taxon>
        <taxon>Embryophyta</taxon>
        <taxon>Tracheophyta</taxon>
        <taxon>Spermatophyta</taxon>
        <taxon>Magnoliopsida</taxon>
        <taxon>eudicotyledons</taxon>
        <taxon>Gunneridae</taxon>
        <taxon>Pentapetalae</taxon>
        <taxon>rosids</taxon>
        <taxon>malvids</taxon>
        <taxon>Brassicales</taxon>
        <taxon>Brassicaceae</taxon>
        <taxon>Brassiceae</taxon>
        <taxon>Brassica</taxon>
    </lineage>
</organism>
<comment type="caution">
    <text evidence="5">The sequence shown here is derived from an EMBL/GenBank/DDBJ whole genome shotgun (WGS) entry which is preliminary data.</text>
</comment>
<keyword evidence="2 4" id="KW-0472">Membrane</keyword>
<feature type="transmembrane region" description="Helical" evidence="4">
    <location>
        <begin position="45"/>
        <end position="71"/>
    </location>
</feature>